<gene>
    <name evidence="1" type="ORF">GH723_04365</name>
</gene>
<organism evidence="1 2">
    <name type="scientific">Actinomarinicola tropica</name>
    <dbReference type="NCBI Taxonomy" id="2789776"/>
    <lineage>
        <taxon>Bacteria</taxon>
        <taxon>Bacillati</taxon>
        <taxon>Actinomycetota</taxon>
        <taxon>Acidimicrobiia</taxon>
        <taxon>Acidimicrobiales</taxon>
        <taxon>Iamiaceae</taxon>
        <taxon>Actinomarinicola</taxon>
    </lineage>
</organism>
<protein>
    <submittedName>
        <fullName evidence="1">Uncharacterized protein</fullName>
    </submittedName>
</protein>
<keyword evidence="2" id="KW-1185">Reference proteome</keyword>
<dbReference type="KEGG" id="atq:GH723_04365"/>
<evidence type="ECO:0000313" key="2">
    <source>
        <dbReference type="Proteomes" id="UP000334019"/>
    </source>
</evidence>
<sequence length="76" mass="7415">MPSSVVAVGSADTDVEVDVVAFGPPPDLPDLDTGAITAAALGGDPDAAGQMGAAILGGLDDVSGRLPQIRRMVSLG</sequence>
<dbReference type="AlphaFoldDB" id="A0A5Q2RK17"/>
<dbReference type="EMBL" id="CP045851">
    <property type="protein sequence ID" value="QGG94397.1"/>
    <property type="molecule type" value="Genomic_DNA"/>
</dbReference>
<dbReference type="RefSeq" id="WP_153758503.1">
    <property type="nucleotide sequence ID" value="NZ_CP045851.1"/>
</dbReference>
<dbReference type="Proteomes" id="UP000334019">
    <property type="component" value="Chromosome"/>
</dbReference>
<accession>A0A5Q2RK17</accession>
<proteinExistence type="predicted"/>
<reference evidence="1 2" key="1">
    <citation type="submission" date="2019-11" db="EMBL/GenBank/DDBJ databases">
        <authorList>
            <person name="He Y."/>
        </authorList>
    </citation>
    <scope>NUCLEOTIDE SEQUENCE [LARGE SCALE GENOMIC DNA]</scope>
    <source>
        <strain evidence="1 2">SCSIO 58843</strain>
    </source>
</reference>
<name>A0A5Q2RK17_9ACTN</name>
<evidence type="ECO:0000313" key="1">
    <source>
        <dbReference type="EMBL" id="QGG94397.1"/>
    </source>
</evidence>